<evidence type="ECO:0000256" key="6">
    <source>
        <dbReference type="SAM" id="Phobius"/>
    </source>
</evidence>
<reference evidence="8 9" key="1">
    <citation type="journal article" date="2016" name="Proc. Natl. Acad. Sci. U.S.A.">
        <title>Comparative genomics of biotechnologically important yeasts.</title>
        <authorList>
            <person name="Riley R."/>
            <person name="Haridas S."/>
            <person name="Wolfe K.H."/>
            <person name="Lopes M.R."/>
            <person name="Hittinger C.T."/>
            <person name="Goeker M."/>
            <person name="Salamov A.A."/>
            <person name="Wisecaver J.H."/>
            <person name="Long T.M."/>
            <person name="Calvey C.H."/>
            <person name="Aerts A.L."/>
            <person name="Barry K.W."/>
            <person name="Choi C."/>
            <person name="Clum A."/>
            <person name="Coughlan A.Y."/>
            <person name="Deshpande S."/>
            <person name="Douglass A.P."/>
            <person name="Hanson S.J."/>
            <person name="Klenk H.-P."/>
            <person name="LaButti K.M."/>
            <person name="Lapidus A."/>
            <person name="Lindquist E.A."/>
            <person name="Lipzen A.M."/>
            <person name="Meier-Kolthoff J.P."/>
            <person name="Ohm R.A."/>
            <person name="Otillar R.P."/>
            <person name="Pangilinan J.L."/>
            <person name="Peng Y."/>
            <person name="Rokas A."/>
            <person name="Rosa C.A."/>
            <person name="Scheuner C."/>
            <person name="Sibirny A.A."/>
            <person name="Slot J.C."/>
            <person name="Stielow J.B."/>
            <person name="Sun H."/>
            <person name="Kurtzman C.P."/>
            <person name="Blackwell M."/>
            <person name="Grigoriev I.V."/>
            <person name="Jeffries T.W."/>
        </authorList>
    </citation>
    <scope>NUCLEOTIDE SEQUENCE [LARGE SCALE GENOMIC DNA]</scope>
    <source>
        <strain evidence="8 9">DSM 6958</strain>
    </source>
</reference>
<evidence type="ECO:0000313" key="8">
    <source>
        <dbReference type="EMBL" id="ODQ64826.1"/>
    </source>
</evidence>
<dbReference type="Pfam" id="PF06398">
    <property type="entry name" value="Pex24p"/>
    <property type="match status" value="1"/>
</dbReference>
<evidence type="ECO:0000256" key="5">
    <source>
        <dbReference type="SAM" id="MobiDB-lite"/>
    </source>
</evidence>
<feature type="transmembrane region" description="Helical" evidence="6">
    <location>
        <begin position="303"/>
        <end position="322"/>
    </location>
</feature>
<gene>
    <name evidence="8" type="ORF">NADFUDRAFT_79683</name>
</gene>
<keyword evidence="3 6" id="KW-1133">Transmembrane helix</keyword>
<organism evidence="8 9">
    <name type="scientific">Nadsonia fulvescens var. elongata DSM 6958</name>
    <dbReference type="NCBI Taxonomy" id="857566"/>
    <lineage>
        <taxon>Eukaryota</taxon>
        <taxon>Fungi</taxon>
        <taxon>Dikarya</taxon>
        <taxon>Ascomycota</taxon>
        <taxon>Saccharomycotina</taxon>
        <taxon>Dipodascomycetes</taxon>
        <taxon>Dipodascales</taxon>
        <taxon>Dipodascales incertae sedis</taxon>
        <taxon>Nadsonia</taxon>
    </lineage>
</organism>
<evidence type="ECO:0000256" key="2">
    <source>
        <dbReference type="ARBA" id="ARBA00022692"/>
    </source>
</evidence>
<dbReference type="InterPro" id="IPR010482">
    <property type="entry name" value="TECPR1-like_DysF"/>
</dbReference>
<dbReference type="PANTHER" id="PTHR28304">
    <property type="entry name" value="PEROXISOMAL MEMBRANE PROTEIN PEX29"/>
    <property type="match status" value="1"/>
</dbReference>
<dbReference type="Proteomes" id="UP000095009">
    <property type="component" value="Unassembled WGS sequence"/>
</dbReference>
<comment type="subcellular location">
    <subcellularLocation>
        <location evidence="1">Membrane</location>
        <topology evidence="1">Multi-pass membrane protein</topology>
    </subcellularLocation>
</comment>
<feature type="transmembrane region" description="Helical" evidence="6">
    <location>
        <begin position="193"/>
        <end position="221"/>
    </location>
</feature>
<evidence type="ECO:0000256" key="4">
    <source>
        <dbReference type="ARBA" id="ARBA00023136"/>
    </source>
</evidence>
<dbReference type="GO" id="GO:0005778">
    <property type="term" value="C:peroxisomal membrane"/>
    <property type="evidence" value="ECO:0007669"/>
    <property type="project" value="TreeGrafter"/>
</dbReference>
<feature type="compositionally biased region" description="Polar residues" evidence="5">
    <location>
        <begin position="1"/>
        <end position="16"/>
    </location>
</feature>
<evidence type="ECO:0000256" key="3">
    <source>
        <dbReference type="ARBA" id="ARBA00022989"/>
    </source>
</evidence>
<protein>
    <recommendedName>
        <fullName evidence="7">TECPR1-like DysF domain-containing protein</fullName>
    </recommendedName>
</protein>
<evidence type="ECO:0000313" key="9">
    <source>
        <dbReference type="Proteomes" id="UP000095009"/>
    </source>
</evidence>
<dbReference type="STRING" id="857566.A0A1E3PHC4"/>
<evidence type="ECO:0000256" key="1">
    <source>
        <dbReference type="ARBA" id="ARBA00004141"/>
    </source>
</evidence>
<dbReference type="EMBL" id="KV454411">
    <property type="protein sequence ID" value="ODQ64826.1"/>
    <property type="molecule type" value="Genomic_DNA"/>
</dbReference>
<feature type="compositionally biased region" description="Basic and acidic residues" evidence="5">
    <location>
        <begin position="472"/>
        <end position="481"/>
    </location>
</feature>
<dbReference type="InterPro" id="IPR052816">
    <property type="entry name" value="Peroxisomal_Membrane_PEX28-32"/>
</dbReference>
<feature type="domain" description="TECPR1-like DysF" evidence="7">
    <location>
        <begin position="155"/>
        <end position="450"/>
    </location>
</feature>
<keyword evidence="2 6" id="KW-0812">Transmembrane</keyword>
<accession>A0A1E3PHC4</accession>
<feature type="region of interest" description="Disordered" evidence="5">
    <location>
        <begin position="472"/>
        <end position="491"/>
    </location>
</feature>
<evidence type="ECO:0000259" key="7">
    <source>
        <dbReference type="Pfam" id="PF06398"/>
    </source>
</evidence>
<dbReference type="PANTHER" id="PTHR28304:SF2">
    <property type="entry name" value="PEROXISOMAL MEMBRANE PROTEIN PEX29"/>
    <property type="match status" value="1"/>
</dbReference>
<sequence length="631" mass="71317">MSSIFSWESLSGNRSQPPETKPSTKPTEDLDAQDDYHSLLKGTVDNLGIVTTQTNGPKKCHDHSNSGGQSHSRSHSLSGNNSPAIAQLMRSSTTNSEKESPSSTAKPIPTKNKESETTPGSSFAQKMLEKFFASTFPPTTTASHKRMAYQRDTQPFSVPILTYNFRNLNSRIGVVFGLIYGSKSFSCWENPCFTLSVMLIYTLVILNIHLLPLLPIGYLLFKIMTPAYVSRHFPDSHTGFDNSLDSGPPLADSQVPGPVPELSREFYMNLVDIQNLMPGYTVVFDKVLKFLNSFAYFKDDESVSSFVFVLLTLLSVIYIWIGPIIIQWIPWKFLFISGAWVLVLINHPKANQKNDFINKMAMSDESINISISSHKNVKVDVSAAKAKARKVKAAVKPQQLHRFMEIISKQEFSTIFCEPSQQREVEIFELQLFNAETNQWKEPHIFTSNSFVPSWIQAKALLMERAEHYKKTDSAVKDDHPSNNFESGFNGDGPTSMLRRTSVTVESMQVVLPASHSTVLSTAPKTIYFPKGKGLISEILPPPAWKFVGDIPWKLDLYPENWVKKDYGAWKDELRIDNDEKWVYDNKQVISVEGKEGTSESAPNCAEVAEPPWFKCRRRRWVRVCMRKKEN</sequence>
<feature type="region of interest" description="Disordered" evidence="5">
    <location>
        <begin position="1"/>
        <end position="120"/>
    </location>
</feature>
<keyword evidence="4 6" id="KW-0472">Membrane</keyword>
<proteinExistence type="predicted"/>
<dbReference type="OrthoDB" id="74314at2759"/>
<name>A0A1E3PHC4_9ASCO</name>
<keyword evidence="9" id="KW-1185">Reference proteome</keyword>
<dbReference type="GO" id="GO:0007031">
    <property type="term" value="P:peroxisome organization"/>
    <property type="evidence" value="ECO:0007669"/>
    <property type="project" value="UniProtKB-ARBA"/>
</dbReference>
<dbReference type="AlphaFoldDB" id="A0A1E3PHC4"/>
<feature type="compositionally biased region" description="Polar residues" evidence="5">
    <location>
        <begin position="65"/>
        <end position="105"/>
    </location>
</feature>